<dbReference type="Pfam" id="PF13145">
    <property type="entry name" value="Rotamase_2"/>
    <property type="match status" value="1"/>
</dbReference>
<evidence type="ECO:0000313" key="5">
    <source>
        <dbReference type="Proteomes" id="UP000178526"/>
    </source>
</evidence>
<reference evidence="4 5" key="1">
    <citation type="journal article" date="2016" name="Nat. Commun.">
        <title>Thousands of microbial genomes shed light on interconnected biogeochemical processes in an aquifer system.</title>
        <authorList>
            <person name="Anantharaman K."/>
            <person name="Brown C.T."/>
            <person name="Hug L.A."/>
            <person name="Sharon I."/>
            <person name="Castelle C.J."/>
            <person name="Probst A.J."/>
            <person name="Thomas B.C."/>
            <person name="Singh A."/>
            <person name="Wilkins M.J."/>
            <person name="Karaoz U."/>
            <person name="Brodie E.L."/>
            <person name="Williams K.H."/>
            <person name="Hubbard S.S."/>
            <person name="Banfield J.F."/>
        </authorList>
    </citation>
    <scope>NUCLEOTIDE SEQUENCE [LARGE SCALE GENOMIC DNA]</scope>
</reference>
<dbReference type="Pfam" id="PF13624">
    <property type="entry name" value="SurA_N_3"/>
    <property type="match status" value="1"/>
</dbReference>
<sequence>MNLKYIKYLIVTLVFISSGTSLSRGEIIDRIVAIVNDESITLSELKRETTPIIFEAKSRYPLEEQKDRIKEIKEKVLAEMVKEKLQLQKAKELGITVSEENISSAIEEQKKTYSLSEEQFQESLKKENLTLLQYRQKIREQITIITLMNHVVKPKIFFTSKELKDYYDTNMDYFKTPGTVHLQQILIKTDRDNGKAGLTDLEPKIYKVFNERKSYEGLVELADKFEKEGIVSRLTDMGVYKKDELAPEFAIAFSLNSGDFAIVKGESSYHILKVLEKTKDSIKPFSDAKDQIEEILYNRKRDKIYQDYLKELEENAYIEKKDLD</sequence>
<dbReference type="GO" id="GO:0003755">
    <property type="term" value="F:peptidyl-prolyl cis-trans isomerase activity"/>
    <property type="evidence" value="ECO:0007669"/>
    <property type="project" value="InterPro"/>
</dbReference>
<dbReference type="InterPro" id="IPR046357">
    <property type="entry name" value="PPIase_dom_sf"/>
</dbReference>
<organism evidence="4 5">
    <name type="scientific">Candidatus Schekmanbacteria bacterium GWA2_38_11</name>
    <dbReference type="NCBI Taxonomy" id="1817876"/>
    <lineage>
        <taxon>Bacteria</taxon>
        <taxon>Candidatus Schekmaniibacteriota</taxon>
    </lineage>
</organism>
<dbReference type="Gene3D" id="3.10.50.40">
    <property type="match status" value="1"/>
</dbReference>
<dbReference type="InterPro" id="IPR000297">
    <property type="entry name" value="PPIase_PpiC"/>
</dbReference>
<keyword evidence="2" id="KW-0175">Coiled coil</keyword>
<dbReference type="Gene3D" id="1.10.4030.10">
    <property type="entry name" value="Porin chaperone SurA, peptide-binding domain"/>
    <property type="match status" value="1"/>
</dbReference>
<dbReference type="InterPro" id="IPR027304">
    <property type="entry name" value="Trigger_fact/SurA_dom_sf"/>
</dbReference>
<dbReference type="AlphaFoldDB" id="A0A1F7RCE2"/>
<feature type="domain" description="PpiC" evidence="3">
    <location>
        <begin position="159"/>
        <end position="290"/>
    </location>
</feature>
<dbReference type="PANTHER" id="PTHR47637:SF1">
    <property type="entry name" value="CHAPERONE SURA"/>
    <property type="match status" value="1"/>
</dbReference>
<evidence type="ECO:0000256" key="2">
    <source>
        <dbReference type="SAM" id="Coils"/>
    </source>
</evidence>
<evidence type="ECO:0000259" key="3">
    <source>
        <dbReference type="Pfam" id="PF13145"/>
    </source>
</evidence>
<dbReference type="PANTHER" id="PTHR47637">
    <property type="entry name" value="CHAPERONE SURA"/>
    <property type="match status" value="1"/>
</dbReference>
<protein>
    <recommendedName>
        <fullName evidence="3">PpiC domain-containing protein</fullName>
    </recommendedName>
</protein>
<gene>
    <name evidence="4" type="ORF">A2042_04290</name>
</gene>
<comment type="caution">
    <text evidence="4">The sequence shown here is derived from an EMBL/GenBank/DDBJ whole genome shotgun (WGS) entry which is preliminary data.</text>
</comment>
<dbReference type="Proteomes" id="UP000178526">
    <property type="component" value="Unassembled WGS sequence"/>
</dbReference>
<dbReference type="SUPFAM" id="SSF109998">
    <property type="entry name" value="Triger factor/SurA peptide-binding domain-like"/>
    <property type="match status" value="1"/>
</dbReference>
<keyword evidence="1" id="KW-0732">Signal</keyword>
<dbReference type="SUPFAM" id="SSF54534">
    <property type="entry name" value="FKBP-like"/>
    <property type="match status" value="1"/>
</dbReference>
<evidence type="ECO:0000313" key="4">
    <source>
        <dbReference type="EMBL" id="OGL39213.1"/>
    </source>
</evidence>
<feature type="coiled-coil region" evidence="2">
    <location>
        <begin position="62"/>
        <end position="93"/>
    </location>
</feature>
<dbReference type="EMBL" id="MGDB01000125">
    <property type="protein sequence ID" value="OGL39213.1"/>
    <property type="molecule type" value="Genomic_DNA"/>
</dbReference>
<dbReference type="InterPro" id="IPR050280">
    <property type="entry name" value="OMP_Chaperone_SurA"/>
</dbReference>
<evidence type="ECO:0000256" key="1">
    <source>
        <dbReference type="ARBA" id="ARBA00022729"/>
    </source>
</evidence>
<proteinExistence type="predicted"/>
<accession>A0A1F7RCE2</accession>
<name>A0A1F7RCE2_9BACT</name>